<proteinExistence type="predicted"/>
<dbReference type="GO" id="GO:0016020">
    <property type="term" value="C:membrane"/>
    <property type="evidence" value="ECO:0007669"/>
    <property type="project" value="InterPro"/>
</dbReference>
<dbReference type="SUPFAM" id="SSF103481">
    <property type="entry name" value="Multidrug resistance efflux transporter EmrE"/>
    <property type="match status" value="2"/>
</dbReference>
<keyword evidence="1" id="KW-0472">Membrane</keyword>
<evidence type="ECO:0000313" key="4">
    <source>
        <dbReference type="Proteomes" id="UP000308054"/>
    </source>
</evidence>
<dbReference type="PANTHER" id="PTHR22911">
    <property type="entry name" value="ACYL-MALONYL CONDENSING ENZYME-RELATED"/>
    <property type="match status" value="1"/>
</dbReference>
<keyword evidence="1" id="KW-1133">Transmembrane helix</keyword>
<feature type="domain" description="EamA" evidence="2">
    <location>
        <begin position="186"/>
        <end position="318"/>
    </location>
</feature>
<name>A0A4V3RYF9_9PROT</name>
<gene>
    <name evidence="3" type="ORF">E5163_03765</name>
</gene>
<protein>
    <submittedName>
        <fullName evidence="3">EamA/RhaT family transporter</fullName>
    </submittedName>
</protein>
<feature type="transmembrane region" description="Helical" evidence="1">
    <location>
        <begin position="277"/>
        <end position="296"/>
    </location>
</feature>
<keyword evidence="1" id="KW-0812">Transmembrane</keyword>
<feature type="transmembrane region" description="Helical" evidence="1">
    <location>
        <begin position="72"/>
        <end position="89"/>
    </location>
</feature>
<dbReference type="InterPro" id="IPR000620">
    <property type="entry name" value="EamA_dom"/>
</dbReference>
<feature type="transmembrane region" description="Helical" evidence="1">
    <location>
        <begin position="40"/>
        <end position="60"/>
    </location>
</feature>
<feature type="transmembrane region" description="Helical" evidence="1">
    <location>
        <begin position="302"/>
        <end position="319"/>
    </location>
</feature>
<dbReference type="Pfam" id="PF00892">
    <property type="entry name" value="EamA"/>
    <property type="match status" value="2"/>
</dbReference>
<dbReference type="InterPro" id="IPR037185">
    <property type="entry name" value="EmrE-like"/>
</dbReference>
<evidence type="ECO:0000313" key="3">
    <source>
        <dbReference type="EMBL" id="TGY90249.1"/>
    </source>
</evidence>
<organism evidence="3 4">
    <name type="scientific">Marinicauda algicola</name>
    <dbReference type="NCBI Taxonomy" id="2029849"/>
    <lineage>
        <taxon>Bacteria</taxon>
        <taxon>Pseudomonadati</taxon>
        <taxon>Pseudomonadota</taxon>
        <taxon>Alphaproteobacteria</taxon>
        <taxon>Maricaulales</taxon>
        <taxon>Maricaulaceae</taxon>
        <taxon>Marinicauda</taxon>
    </lineage>
</organism>
<dbReference type="Proteomes" id="UP000308054">
    <property type="component" value="Unassembled WGS sequence"/>
</dbReference>
<feature type="transmembrane region" description="Helical" evidence="1">
    <location>
        <begin position="248"/>
        <end position="270"/>
    </location>
</feature>
<feature type="domain" description="EamA" evidence="2">
    <location>
        <begin position="42"/>
        <end position="174"/>
    </location>
</feature>
<feature type="transmembrane region" description="Helical" evidence="1">
    <location>
        <begin position="158"/>
        <end position="177"/>
    </location>
</feature>
<comment type="caution">
    <text evidence="3">The sequence shown here is derived from an EMBL/GenBank/DDBJ whole genome shotgun (WGS) entry which is preliminary data.</text>
</comment>
<feature type="transmembrane region" description="Helical" evidence="1">
    <location>
        <begin position="129"/>
        <end position="151"/>
    </location>
</feature>
<accession>A0A4V3RYF9</accession>
<feature type="transmembrane region" description="Helical" evidence="1">
    <location>
        <begin position="189"/>
        <end position="208"/>
    </location>
</feature>
<keyword evidence="4" id="KW-1185">Reference proteome</keyword>
<evidence type="ECO:0000259" key="2">
    <source>
        <dbReference type="Pfam" id="PF00892"/>
    </source>
</evidence>
<dbReference type="AlphaFoldDB" id="A0A4V3RYF9"/>
<dbReference type="EMBL" id="SRXW01000001">
    <property type="protein sequence ID" value="TGY90249.1"/>
    <property type="molecule type" value="Genomic_DNA"/>
</dbReference>
<evidence type="ECO:0000256" key="1">
    <source>
        <dbReference type="SAM" id="Phobius"/>
    </source>
</evidence>
<feature type="transmembrane region" description="Helical" evidence="1">
    <location>
        <begin position="215"/>
        <end position="236"/>
    </location>
</feature>
<sequence length="336" mass="35036">MAGLVACPRAMPQRVNRPLLDLAMAEPLPAHSERDRDRGMALGVVVLAGSAVLIGFAPIMVKLSDLGPQAIAFWRLTLALPALALWLAMSRRQQGASAGRPDRRALVLAGVFFAGDLAFWHAGIKITTAANATLLANLTPIIVAIAGWVLFKERITLRFALAAGVALLGAVLLSAANVRLAPERLAGDLLSALTAFWYASYILSVHWARRGASAPLVMVWSSAIAAVITLVVALAFGERLLPDTLAGWLPLLVLGIVVHAGGQGGIAFGLGRVPAALASLIILVQPVVAAAAGWVIFGEALVASQILGAGLVLAGVYIAQRVRRPLPPVTPTERTG</sequence>
<feature type="transmembrane region" description="Helical" evidence="1">
    <location>
        <begin position="105"/>
        <end position="123"/>
    </location>
</feature>
<reference evidence="3 4" key="1">
    <citation type="journal article" date="2017" name="Int. J. Syst. Evol. Microbiol.">
        <title>Marinicauda algicola sp. nov., isolated from a marine red alga Rhodosorus marinus.</title>
        <authorList>
            <person name="Jeong S.E."/>
            <person name="Jeon S.H."/>
            <person name="Chun B.H."/>
            <person name="Kim D.W."/>
            <person name="Jeon C.O."/>
        </authorList>
    </citation>
    <scope>NUCLEOTIDE SEQUENCE [LARGE SCALE GENOMIC DNA]</scope>
    <source>
        <strain evidence="3 4">JCM 31718</strain>
    </source>
</reference>